<dbReference type="RefSeq" id="WP_055149607.1">
    <property type="nucleotide sequence ID" value="NZ_JXSZ01000011.1"/>
</dbReference>
<gene>
    <name evidence="3" type="ORF">AFM12_14770</name>
</gene>
<evidence type="ECO:0000313" key="3">
    <source>
        <dbReference type="EMBL" id="KPM47413.1"/>
    </source>
</evidence>
<dbReference type="InterPro" id="IPR050491">
    <property type="entry name" value="AmpC-like"/>
</dbReference>
<dbReference type="OrthoDB" id="9793489at2"/>
<sequence length="397" mass="43735">MYKSYSFVKPALLSLLFTVFFACEKSSPDAQNPIPKEPETQEDIAEIDNLVTGLMTKYNIPGASLAIAKNEKLVYLKGLGVANTSTNEPMTSDHLLRIASTSKAYTGLAIMKLQEQGLLNINDKVFGSGALLGNKYGTKTYTEHIKNITVGQLLHNTSGAFVNANGYDLINTNDNLSDNEYMNWLMDNSFTTTAPGEAYYYNNVNFFVACMVVEELSGMSFIDFVKKEILAPIGDSETTIAMNSGNHPKEVTYYGQGNLVNNVYNFNIERYKGAGAMVSNARSLLKFALALDAKGGREDLLSSNLLATFRQVTPLQPNWAHGVGIWGNRTYMYGSLPGTRSGWMIEPSTGLSAAIIFNSNIDYTNASLNQEFAFAVQDVLVDLITKNRAYKDIDQFK</sequence>
<proteinExistence type="predicted"/>
<dbReference type="Proteomes" id="UP000050454">
    <property type="component" value="Unassembled WGS sequence"/>
</dbReference>
<keyword evidence="1" id="KW-0732">Signal</keyword>
<dbReference type="PROSITE" id="PS51257">
    <property type="entry name" value="PROKAR_LIPOPROTEIN"/>
    <property type="match status" value="1"/>
</dbReference>
<dbReference type="Gene3D" id="3.40.710.10">
    <property type="entry name" value="DD-peptidase/beta-lactamase superfamily"/>
    <property type="match status" value="1"/>
</dbReference>
<reference evidence="3 4" key="1">
    <citation type="submission" date="2015-07" db="EMBL/GenBank/DDBJ databases">
        <title>The draft genome sequence of Leadbetterella sp. JN14-9.</title>
        <authorList>
            <person name="Liu Y."/>
            <person name="Du J."/>
            <person name="Shao Z."/>
        </authorList>
    </citation>
    <scope>NUCLEOTIDE SEQUENCE [LARGE SCALE GENOMIC DNA]</scope>
    <source>
        <strain evidence="3 4">JN14-9</strain>
    </source>
</reference>
<dbReference type="EMBL" id="LGTQ01000011">
    <property type="protein sequence ID" value="KPM47413.1"/>
    <property type="molecule type" value="Genomic_DNA"/>
</dbReference>
<dbReference type="InterPro" id="IPR012338">
    <property type="entry name" value="Beta-lactam/transpept-like"/>
</dbReference>
<protein>
    <recommendedName>
        <fullName evidence="2">Beta-lactamase-related domain-containing protein</fullName>
    </recommendedName>
</protein>
<dbReference type="PANTHER" id="PTHR46825">
    <property type="entry name" value="D-ALANYL-D-ALANINE-CARBOXYPEPTIDASE/ENDOPEPTIDASE AMPH"/>
    <property type="match status" value="1"/>
</dbReference>
<evidence type="ECO:0000313" key="4">
    <source>
        <dbReference type="Proteomes" id="UP000050454"/>
    </source>
</evidence>
<dbReference type="AlphaFoldDB" id="A0A0P7C259"/>
<keyword evidence="4" id="KW-1185">Reference proteome</keyword>
<feature type="signal peptide" evidence="1">
    <location>
        <begin position="1"/>
        <end position="22"/>
    </location>
</feature>
<organism evidence="3 4">
    <name type="scientific">Jiulongibacter sediminis</name>
    <dbReference type="NCBI Taxonomy" id="1605367"/>
    <lineage>
        <taxon>Bacteria</taxon>
        <taxon>Pseudomonadati</taxon>
        <taxon>Bacteroidota</taxon>
        <taxon>Cytophagia</taxon>
        <taxon>Cytophagales</taxon>
        <taxon>Leadbetterellaceae</taxon>
        <taxon>Jiulongibacter</taxon>
    </lineage>
</organism>
<dbReference type="SUPFAM" id="SSF56601">
    <property type="entry name" value="beta-lactamase/transpeptidase-like"/>
    <property type="match status" value="1"/>
</dbReference>
<feature type="domain" description="Beta-lactamase-related" evidence="2">
    <location>
        <begin position="47"/>
        <end position="362"/>
    </location>
</feature>
<accession>A0A0P7C259</accession>
<dbReference type="InterPro" id="IPR001466">
    <property type="entry name" value="Beta-lactam-related"/>
</dbReference>
<evidence type="ECO:0000256" key="1">
    <source>
        <dbReference type="SAM" id="SignalP"/>
    </source>
</evidence>
<dbReference type="PANTHER" id="PTHR46825:SF9">
    <property type="entry name" value="BETA-LACTAMASE-RELATED DOMAIN-CONTAINING PROTEIN"/>
    <property type="match status" value="1"/>
</dbReference>
<dbReference type="Pfam" id="PF00144">
    <property type="entry name" value="Beta-lactamase"/>
    <property type="match status" value="1"/>
</dbReference>
<name>A0A0P7C259_9BACT</name>
<dbReference type="STRING" id="1605367.AFM12_14770"/>
<evidence type="ECO:0000259" key="2">
    <source>
        <dbReference type="Pfam" id="PF00144"/>
    </source>
</evidence>
<feature type="chain" id="PRO_5006136481" description="Beta-lactamase-related domain-containing protein" evidence="1">
    <location>
        <begin position="23"/>
        <end position="397"/>
    </location>
</feature>
<comment type="caution">
    <text evidence="3">The sequence shown here is derived from an EMBL/GenBank/DDBJ whole genome shotgun (WGS) entry which is preliminary data.</text>
</comment>